<dbReference type="PANTHER" id="PTHR11226">
    <property type="entry name" value="UDP-GLUCOSE GLYCOPROTEIN:GLUCOSYLTRANSFERASE"/>
    <property type="match status" value="1"/>
</dbReference>
<comment type="subcellular location">
    <subcellularLocation>
        <location evidence="2">Endoplasmic reticulum lumen</location>
    </subcellularLocation>
</comment>
<dbReference type="GO" id="GO:0003980">
    <property type="term" value="F:UDP-glucose:glycoprotein glucosyltransferase activity"/>
    <property type="evidence" value="ECO:0007669"/>
    <property type="project" value="InterPro"/>
</dbReference>
<dbReference type="Pfam" id="PF06427">
    <property type="entry name" value="UDP-g_GGTase"/>
    <property type="match status" value="1"/>
</dbReference>
<reference evidence="9" key="1">
    <citation type="submission" date="2021-01" db="EMBL/GenBank/DDBJ databases">
        <authorList>
            <person name="Corre E."/>
            <person name="Pelletier E."/>
            <person name="Niang G."/>
            <person name="Scheremetjew M."/>
            <person name="Finn R."/>
            <person name="Kale V."/>
            <person name="Holt S."/>
            <person name="Cochrane G."/>
            <person name="Meng A."/>
            <person name="Brown T."/>
            <person name="Cohen L."/>
        </authorList>
    </citation>
    <scope>NUCLEOTIDE SEQUENCE</scope>
    <source>
        <strain evidence="9">GSO104</strain>
    </source>
</reference>
<evidence type="ECO:0000256" key="1">
    <source>
        <dbReference type="ARBA" id="ARBA00001913"/>
    </source>
</evidence>
<evidence type="ECO:0000259" key="7">
    <source>
        <dbReference type="Pfam" id="PF18402"/>
    </source>
</evidence>
<protein>
    <recommendedName>
        <fullName evidence="10">UDP-glucose:glycoprotein glucosyltransferase</fullName>
    </recommendedName>
</protein>
<proteinExistence type="predicted"/>
<dbReference type="GO" id="GO:0036503">
    <property type="term" value="P:ERAD pathway"/>
    <property type="evidence" value="ECO:0007669"/>
    <property type="project" value="TreeGrafter"/>
</dbReference>
<evidence type="ECO:0000256" key="4">
    <source>
        <dbReference type="ARBA" id="ARBA00022824"/>
    </source>
</evidence>
<dbReference type="Pfam" id="PF18402">
    <property type="entry name" value="Thioredoxin_14"/>
    <property type="match status" value="1"/>
</dbReference>
<evidence type="ECO:0000256" key="2">
    <source>
        <dbReference type="ARBA" id="ARBA00004319"/>
    </source>
</evidence>
<dbReference type="SUPFAM" id="SSF53448">
    <property type="entry name" value="Nucleotide-diphospho-sugar transferases"/>
    <property type="match status" value="1"/>
</dbReference>
<dbReference type="Pfam" id="PF18401">
    <property type="entry name" value="Thioredoxin_13"/>
    <property type="match status" value="1"/>
</dbReference>
<dbReference type="PANTHER" id="PTHR11226:SF0">
    <property type="entry name" value="UDP-GLUCOSE:GLYCOPROTEIN GLUCOSYLTRANSFERASE"/>
    <property type="match status" value="1"/>
</dbReference>
<dbReference type="Pfam" id="PF18404">
    <property type="entry name" value="Glyco_transf_24"/>
    <property type="match status" value="1"/>
</dbReference>
<dbReference type="GO" id="GO:0005788">
    <property type="term" value="C:endoplasmic reticulum lumen"/>
    <property type="evidence" value="ECO:0007669"/>
    <property type="project" value="UniProtKB-SubCell"/>
</dbReference>
<evidence type="ECO:0008006" key="10">
    <source>
        <dbReference type="Google" id="ProtNLM"/>
    </source>
</evidence>
<dbReference type="Gene3D" id="3.90.550.10">
    <property type="entry name" value="Spore Coat Polysaccharide Biosynthesis Protein SpsA, Chain A"/>
    <property type="match status" value="1"/>
</dbReference>
<feature type="domain" description="UGGT thioredoxin-like" evidence="6">
    <location>
        <begin position="81"/>
        <end position="184"/>
    </location>
</feature>
<dbReference type="InterPro" id="IPR009448">
    <property type="entry name" value="UDP-g_GGtrans"/>
</dbReference>
<dbReference type="GO" id="GO:0051082">
    <property type="term" value="F:unfolded protein binding"/>
    <property type="evidence" value="ECO:0007669"/>
    <property type="project" value="TreeGrafter"/>
</dbReference>
<sequence length="1438" mass="162506">MGLVYRSDNMMALPWRNRLKLDAMTMMMATMVRVMLMMHQSRHTSNRTTEEEEANDATKIHHKLWSTHQSQQQLSQIVPPQWKRKLLSLQAAQITSQSNDPLLTSQDVSQNLPSLASALVELPISSIFMQNADMVLKKISDETNADMTKQGIFAFYVNGQPSFNLFQLINIFREEDELLYTLEENMFDLLERNEKALEVVREAMEMGEHMESGTNNNNDDEDDTTASTYRIDVGRGWKNAILYLNDIEKNSQYNSWSRNMMNFIMAAQYGHPHTVRRNIFAMLIVVDTTVGQRYDVLDMSMQLMQMRYPIRLGILFVGEEDVKACRSGVKSEEEVDDGEVVSCDDVLLAKSSSEENTEQKSTQERMASSTSFITTQEAYQLFQIVLKHNRVAGIHYIHEITKTFASMKEGGMNHGRAQHKPTLEEYINLHSTVVSNVLGISNSEAKAEAIQVLSTAPVVTEKTESYGKSVQFAVTKSIGAGMSFFNGVPMPTSSGQDFMEGTSRVFKEEMQFISELVMKQEITDSRPRSIYARVLKGDNVFERLHPLLLKSKDKKNSHIYISHDIVGDSSLWYPATTTTPSDGDDNDIATFLVEAYFDLQTTKGLRLALSFMSTMSEFPSTLNNNGKDGDDVSVAYRILPSSNNVDDVQLNPIISYLQSEEYRKEGDTTGAILKSIISSLLDAHVGSKSSEGVDLHGIISNMAIINDTTREELLKIATDNKGNPLEYLQKKKLPADNFMIANGRVFIPELDSVETDDIELLLSLEMKRARALTNMLRPHISKGGLFEAVGGASAFLGEQTSSSSKQTRTNTDSQIAFLKEKDGEDQNPLLFVWNEDESTDAESGRKLQVKVTAILDPLSEPTQRVAPLLLAIRDHLKLPLSVVLTPRTEVMGDDSIPITSYYRYVADPLAMPYSNPPKASFHNLPSNHVLTLRMDVPEPWDVQQKYSVQDTDNLRCDAQSGCGDEAYEASLQEDKQVESSGNDLTRVEYNLNSLLVFGQCYDITAGNPNPPNGLQLTLTKSTEETVDDFAEVEILPDGSTSSVPQRHGTSKSHYSDTLVMKTAGYWQLRANPGVWTLEIAKNSRGADIFHMVDGTFQDGRIKMAGKSTTSTKRLVMKDFVNHGEMLLVKRNSGFEQAELYSSTDVEIQSSEDEVIHVFSLATGHLYERFLKIMMLSVTKRTSARVKFWLFENFLSPSFKASAIAMAEQIGCEVEFVTYKWPEWLRSQSEKQRIIWGYKILFLDVLFPLDVKKIIYVDADQVVRGDLKELWDMDLEGAPYGYTPMCDSRESTLGYAFWRTGFWASHLRGKPYHISALYVVDLQRFRRELVGDKLRTIYQQLSADPNSLANLDQDLPNYAQHDVRIFSLPQEWLWCESWCSDETKPASKTIDLCNNPLHKEPKVSMAKRVISGELFQESWIELDAEVEQYEKDYLRSLAD</sequence>
<accession>A0A7S4WCI7</accession>
<feature type="domain" description="Glucosyltransferase 24 catalytic" evidence="8">
    <location>
        <begin position="1155"/>
        <end position="1426"/>
    </location>
</feature>
<evidence type="ECO:0000256" key="3">
    <source>
        <dbReference type="ARBA" id="ARBA00022729"/>
    </source>
</evidence>
<dbReference type="EMBL" id="HBNS01043299">
    <property type="protein sequence ID" value="CAE4642673.1"/>
    <property type="molecule type" value="Transcribed_RNA"/>
</dbReference>
<keyword evidence="4" id="KW-0256">Endoplasmic reticulum</keyword>
<dbReference type="InterPro" id="IPR040692">
    <property type="entry name" value="UGGT_TRXL_3"/>
</dbReference>
<evidence type="ECO:0000256" key="5">
    <source>
        <dbReference type="ARBA" id="ARBA00023180"/>
    </source>
</evidence>
<gene>
    <name evidence="9" type="ORF">DBRI00130_LOCUS33630</name>
</gene>
<keyword evidence="3" id="KW-0732">Signal</keyword>
<evidence type="ECO:0000259" key="8">
    <source>
        <dbReference type="Pfam" id="PF18404"/>
    </source>
</evidence>
<comment type="cofactor">
    <cofactor evidence="1">
        <name>Ca(2+)</name>
        <dbReference type="ChEBI" id="CHEBI:29108"/>
    </cofactor>
</comment>
<name>A0A7S4WCI7_9STRA</name>
<evidence type="ECO:0000313" key="9">
    <source>
        <dbReference type="EMBL" id="CAE4642673.1"/>
    </source>
</evidence>
<dbReference type="InterPro" id="IPR029044">
    <property type="entry name" value="Nucleotide-diphossugar_trans"/>
</dbReference>
<organism evidence="9">
    <name type="scientific">Ditylum brightwellii</name>
    <dbReference type="NCBI Taxonomy" id="49249"/>
    <lineage>
        <taxon>Eukaryota</taxon>
        <taxon>Sar</taxon>
        <taxon>Stramenopiles</taxon>
        <taxon>Ochrophyta</taxon>
        <taxon>Bacillariophyta</taxon>
        <taxon>Mediophyceae</taxon>
        <taxon>Lithodesmiophycidae</taxon>
        <taxon>Lithodesmiales</taxon>
        <taxon>Lithodesmiaceae</taxon>
        <taxon>Ditylum</taxon>
    </lineage>
</organism>
<evidence type="ECO:0000259" key="6">
    <source>
        <dbReference type="Pfam" id="PF18401"/>
    </source>
</evidence>
<keyword evidence="5" id="KW-0325">Glycoprotein</keyword>
<feature type="domain" description="UGGT thioredoxin-like" evidence="7">
    <location>
        <begin position="238"/>
        <end position="547"/>
    </location>
</feature>
<dbReference type="GO" id="GO:0018279">
    <property type="term" value="P:protein N-linked glycosylation via asparagine"/>
    <property type="evidence" value="ECO:0007669"/>
    <property type="project" value="TreeGrafter"/>
</dbReference>
<dbReference type="InterPro" id="IPR040497">
    <property type="entry name" value="Glyco_transf_24"/>
</dbReference>
<dbReference type="CDD" id="cd06432">
    <property type="entry name" value="GT8_HUGT1_C_like"/>
    <property type="match status" value="1"/>
</dbReference>
<dbReference type="InterPro" id="IPR040694">
    <property type="entry name" value="UGGT_TRXL_2"/>
</dbReference>